<dbReference type="InterPro" id="IPR050116">
    <property type="entry name" value="DNA_polymerase-Y"/>
</dbReference>
<dbReference type="Pfam" id="PF11799">
    <property type="entry name" value="IMS_C"/>
    <property type="match status" value="1"/>
</dbReference>
<dbReference type="SUPFAM" id="SSF56672">
    <property type="entry name" value="DNA/RNA polymerases"/>
    <property type="match status" value="1"/>
</dbReference>
<keyword evidence="7" id="KW-0460">Magnesium</keyword>
<keyword evidence="5" id="KW-0479">Metal-binding</keyword>
<dbReference type="InterPro" id="IPR001126">
    <property type="entry name" value="UmuC"/>
</dbReference>
<name>A0AAU7DL39_9BACT</name>
<dbReference type="InterPro" id="IPR043502">
    <property type="entry name" value="DNA/RNA_pol_sf"/>
</dbReference>
<organism evidence="12">
    <name type="scientific">Telmatobacter sp. DSM 110680</name>
    <dbReference type="NCBI Taxonomy" id="3036704"/>
    <lineage>
        <taxon>Bacteria</taxon>
        <taxon>Pseudomonadati</taxon>
        <taxon>Acidobacteriota</taxon>
        <taxon>Terriglobia</taxon>
        <taxon>Terriglobales</taxon>
        <taxon>Acidobacteriaceae</taxon>
        <taxon>Telmatobacter</taxon>
    </lineage>
</organism>
<protein>
    <submittedName>
        <fullName evidence="12">DNA polymerase</fullName>
    </submittedName>
</protein>
<evidence type="ECO:0000313" key="12">
    <source>
        <dbReference type="EMBL" id="XBH18604.1"/>
    </source>
</evidence>
<dbReference type="GO" id="GO:0003887">
    <property type="term" value="F:DNA-directed DNA polymerase activity"/>
    <property type="evidence" value="ECO:0007669"/>
    <property type="project" value="UniProtKB-KW"/>
</dbReference>
<dbReference type="GO" id="GO:0009432">
    <property type="term" value="P:SOS response"/>
    <property type="evidence" value="ECO:0007669"/>
    <property type="project" value="TreeGrafter"/>
</dbReference>
<evidence type="ECO:0000256" key="10">
    <source>
        <dbReference type="SAM" id="MobiDB-lite"/>
    </source>
</evidence>
<dbReference type="GO" id="GO:0046872">
    <property type="term" value="F:metal ion binding"/>
    <property type="evidence" value="ECO:0007669"/>
    <property type="project" value="UniProtKB-KW"/>
</dbReference>
<keyword evidence="9" id="KW-0234">DNA repair</keyword>
<evidence type="ECO:0000256" key="5">
    <source>
        <dbReference type="ARBA" id="ARBA00022723"/>
    </source>
</evidence>
<evidence type="ECO:0000256" key="8">
    <source>
        <dbReference type="ARBA" id="ARBA00022932"/>
    </source>
</evidence>
<gene>
    <name evidence="12" type="ORF">P8935_04535</name>
</gene>
<dbReference type="Pfam" id="PF00817">
    <property type="entry name" value="IMS"/>
    <property type="match status" value="1"/>
</dbReference>
<dbReference type="Gene3D" id="3.30.70.270">
    <property type="match status" value="1"/>
</dbReference>
<evidence type="ECO:0000256" key="7">
    <source>
        <dbReference type="ARBA" id="ARBA00022842"/>
    </source>
</evidence>
<evidence type="ECO:0000256" key="2">
    <source>
        <dbReference type="ARBA" id="ARBA00022457"/>
    </source>
</evidence>
<dbReference type="GO" id="GO:0042276">
    <property type="term" value="P:error-prone translesion synthesis"/>
    <property type="evidence" value="ECO:0007669"/>
    <property type="project" value="TreeGrafter"/>
</dbReference>
<keyword evidence="2" id="KW-0515">Mutator protein</keyword>
<dbReference type="PANTHER" id="PTHR11076">
    <property type="entry name" value="DNA REPAIR POLYMERASE UMUC / TRANSFERASE FAMILY MEMBER"/>
    <property type="match status" value="1"/>
</dbReference>
<reference evidence="12" key="1">
    <citation type="submission" date="2023-03" db="EMBL/GenBank/DDBJ databases">
        <title>Edaphobacter sp.</title>
        <authorList>
            <person name="Huber K.J."/>
            <person name="Papendorf J."/>
            <person name="Pilke C."/>
            <person name="Bunk B."/>
            <person name="Sproeer C."/>
            <person name="Pester M."/>
        </authorList>
    </citation>
    <scope>NUCLEOTIDE SEQUENCE</scope>
    <source>
        <strain evidence="12">DSM 110680</strain>
    </source>
</reference>
<dbReference type="InterPro" id="IPR017961">
    <property type="entry name" value="DNA_pol_Y-fam_little_finger"/>
</dbReference>
<dbReference type="EMBL" id="CP121196">
    <property type="protein sequence ID" value="XBH18604.1"/>
    <property type="molecule type" value="Genomic_DNA"/>
</dbReference>
<dbReference type="RefSeq" id="WP_348263830.1">
    <property type="nucleotide sequence ID" value="NZ_CP121196.1"/>
</dbReference>
<evidence type="ECO:0000256" key="4">
    <source>
        <dbReference type="ARBA" id="ARBA00022695"/>
    </source>
</evidence>
<feature type="domain" description="UmuC" evidence="11">
    <location>
        <begin position="50"/>
        <end position="233"/>
    </location>
</feature>
<dbReference type="GO" id="GO:0006281">
    <property type="term" value="P:DNA repair"/>
    <property type="evidence" value="ECO:0007669"/>
    <property type="project" value="UniProtKB-KW"/>
</dbReference>
<dbReference type="PANTHER" id="PTHR11076:SF33">
    <property type="entry name" value="DNA POLYMERASE KAPPA"/>
    <property type="match status" value="1"/>
</dbReference>
<dbReference type="InterPro" id="IPR043128">
    <property type="entry name" value="Rev_trsase/Diguanyl_cyclase"/>
</dbReference>
<keyword evidence="6" id="KW-0227">DNA damage</keyword>
<dbReference type="Pfam" id="PF21999">
    <property type="entry name" value="IMS_HHH_1"/>
    <property type="match status" value="1"/>
</dbReference>
<dbReference type="Gene3D" id="1.10.150.20">
    <property type="entry name" value="5' to 3' exonuclease, C-terminal subdomain"/>
    <property type="match status" value="1"/>
</dbReference>
<keyword evidence="8" id="KW-0239">DNA-directed DNA polymerase</keyword>
<dbReference type="AlphaFoldDB" id="A0AAU7DL39"/>
<accession>A0AAU7DL39</accession>
<evidence type="ECO:0000256" key="1">
    <source>
        <dbReference type="ARBA" id="ARBA00010945"/>
    </source>
</evidence>
<keyword evidence="4" id="KW-0548">Nucleotidyltransferase</keyword>
<dbReference type="Gene3D" id="3.40.1170.60">
    <property type="match status" value="1"/>
</dbReference>
<proteinExistence type="inferred from homology"/>
<dbReference type="GO" id="GO:0005829">
    <property type="term" value="C:cytosol"/>
    <property type="evidence" value="ECO:0007669"/>
    <property type="project" value="TreeGrafter"/>
</dbReference>
<evidence type="ECO:0000256" key="9">
    <source>
        <dbReference type="ARBA" id="ARBA00023204"/>
    </source>
</evidence>
<evidence type="ECO:0000259" key="11">
    <source>
        <dbReference type="PROSITE" id="PS50173"/>
    </source>
</evidence>
<evidence type="ECO:0000256" key="6">
    <source>
        <dbReference type="ARBA" id="ARBA00022763"/>
    </source>
</evidence>
<comment type="similarity">
    <text evidence="1">Belongs to the DNA polymerase type-Y family.</text>
</comment>
<dbReference type="CDD" id="cd00424">
    <property type="entry name" value="PolY"/>
    <property type="match status" value="1"/>
</dbReference>
<dbReference type="GO" id="GO:0003684">
    <property type="term" value="F:damaged DNA binding"/>
    <property type="evidence" value="ECO:0007669"/>
    <property type="project" value="InterPro"/>
</dbReference>
<evidence type="ECO:0000256" key="3">
    <source>
        <dbReference type="ARBA" id="ARBA00022679"/>
    </source>
</evidence>
<feature type="region of interest" description="Disordered" evidence="10">
    <location>
        <begin position="1"/>
        <end position="26"/>
    </location>
</feature>
<dbReference type="PROSITE" id="PS50173">
    <property type="entry name" value="UMUC"/>
    <property type="match status" value="1"/>
</dbReference>
<dbReference type="InterPro" id="IPR053848">
    <property type="entry name" value="IMS_HHH_1"/>
</dbReference>
<sequence length="467" mass="51552">MAGLHGEDEEGCRPEDWPAGTTPQVAIPEPPALAASAFAEGRPPGPYLNWLFVDLNSYFASVEQQDRPELRGKPVGVVPMLADTTCCIAASYEAKAQGVKTGTVVADAKRMCPNILLVEARHEIYVEYHHRIVEAVESCLPVTAVMSIDEMACRLLGRERPLLAALELGRKVKARIQAQVGPFLRSSVGLATSRYLAKVASDMEKPDGLVALTLDVLPEALRRLTLRDLPGIGAKTEKRLNDKGIHTMDDLLKLNCDQSGELWGSVWGGRLWHWLKGEDFEMSETEHLKSISHSHVLAPEMRTAEKAWAVAHKLLHKAAMRLRTHKLWASSIGLAVGFSVPRNQNAPVSRFGVPTRGWHHEIRLSECQDNQTLIGALCRLWAEKPKGQGYDEPYFIGVSLNGLVPDRLHSLNLFDSLDNAKSRTKLLEAMDLLNQKYGMSTLAPATMLAAYKAAPTRIAFHSIPDLF</sequence>
<keyword evidence="3" id="KW-0808">Transferase</keyword>
<dbReference type="FunFam" id="3.40.1170.60:FF:000003">
    <property type="entry name" value="DNA polymerase eta"/>
    <property type="match status" value="1"/>
</dbReference>